<sequence length="119" mass="13657">MESISAVILGLILMLSLLVQLQTLVAGRWVTMSLRVGISGHVSPAERLSYQSEAGSPKRFSAQQWIEENEVYAKRIHAFPLDGISILRNKNVIVSRSTFARRRLLRYVRQRYYVTDYSK</sequence>
<keyword evidence="1" id="KW-0732">Signal</keyword>
<dbReference type="EMBL" id="KK107295">
    <property type="protein sequence ID" value="EZA53049.1"/>
    <property type="molecule type" value="Genomic_DNA"/>
</dbReference>
<feature type="signal peptide" evidence="1">
    <location>
        <begin position="1"/>
        <end position="27"/>
    </location>
</feature>
<name>A0A026WDC5_OOCBI</name>
<organism evidence="2 3">
    <name type="scientific">Ooceraea biroi</name>
    <name type="common">Clonal raider ant</name>
    <name type="synonym">Cerapachys biroi</name>
    <dbReference type="NCBI Taxonomy" id="2015173"/>
    <lineage>
        <taxon>Eukaryota</taxon>
        <taxon>Metazoa</taxon>
        <taxon>Ecdysozoa</taxon>
        <taxon>Arthropoda</taxon>
        <taxon>Hexapoda</taxon>
        <taxon>Insecta</taxon>
        <taxon>Pterygota</taxon>
        <taxon>Neoptera</taxon>
        <taxon>Endopterygota</taxon>
        <taxon>Hymenoptera</taxon>
        <taxon>Apocrita</taxon>
        <taxon>Aculeata</taxon>
        <taxon>Formicoidea</taxon>
        <taxon>Formicidae</taxon>
        <taxon>Dorylinae</taxon>
        <taxon>Ooceraea</taxon>
    </lineage>
</organism>
<proteinExistence type="predicted"/>
<protein>
    <submittedName>
        <fullName evidence="2">Uncharacterized protein</fullName>
    </submittedName>
</protein>
<keyword evidence="3" id="KW-1185">Reference proteome</keyword>
<dbReference type="Proteomes" id="UP000053097">
    <property type="component" value="Unassembled WGS sequence"/>
</dbReference>
<reference evidence="2 3" key="1">
    <citation type="journal article" date="2014" name="Curr. Biol.">
        <title>The genome of the clonal raider ant Cerapachys biroi.</title>
        <authorList>
            <person name="Oxley P.R."/>
            <person name="Ji L."/>
            <person name="Fetter-Pruneda I."/>
            <person name="McKenzie S.K."/>
            <person name="Li C."/>
            <person name="Hu H."/>
            <person name="Zhang G."/>
            <person name="Kronauer D.J."/>
        </authorList>
    </citation>
    <scope>NUCLEOTIDE SEQUENCE [LARGE SCALE GENOMIC DNA]</scope>
</reference>
<dbReference type="AlphaFoldDB" id="A0A026WDC5"/>
<feature type="chain" id="PRO_5001541043" evidence="1">
    <location>
        <begin position="28"/>
        <end position="119"/>
    </location>
</feature>
<evidence type="ECO:0000313" key="3">
    <source>
        <dbReference type="Proteomes" id="UP000053097"/>
    </source>
</evidence>
<gene>
    <name evidence="2" type="ORF">X777_07227</name>
</gene>
<accession>A0A026WDC5</accession>
<evidence type="ECO:0000313" key="2">
    <source>
        <dbReference type="EMBL" id="EZA53049.1"/>
    </source>
</evidence>
<evidence type="ECO:0000256" key="1">
    <source>
        <dbReference type="SAM" id="SignalP"/>
    </source>
</evidence>